<reference evidence="3 4" key="1">
    <citation type="journal article" date="2019" name="Environ. Microbiol.">
        <title>At the nexus of three kingdoms: the genome of the mycorrhizal fungus Gigaspora margarita provides insights into plant, endobacterial and fungal interactions.</title>
        <authorList>
            <person name="Venice F."/>
            <person name="Ghignone S."/>
            <person name="Salvioli di Fossalunga A."/>
            <person name="Amselem J."/>
            <person name="Novero M."/>
            <person name="Xianan X."/>
            <person name="Sedzielewska Toro K."/>
            <person name="Morin E."/>
            <person name="Lipzen A."/>
            <person name="Grigoriev I.V."/>
            <person name="Henrissat B."/>
            <person name="Martin F.M."/>
            <person name="Bonfante P."/>
        </authorList>
    </citation>
    <scope>NUCLEOTIDE SEQUENCE [LARGE SCALE GENOMIC DNA]</scope>
    <source>
        <strain evidence="3 4">BEG34</strain>
    </source>
</reference>
<feature type="region of interest" description="Disordered" evidence="2">
    <location>
        <begin position="1"/>
        <end position="27"/>
    </location>
</feature>
<evidence type="ECO:0000256" key="1">
    <source>
        <dbReference type="SAM" id="Coils"/>
    </source>
</evidence>
<evidence type="ECO:0000313" key="3">
    <source>
        <dbReference type="EMBL" id="KAF0406517.1"/>
    </source>
</evidence>
<keyword evidence="1" id="KW-0175">Coiled coil</keyword>
<dbReference type="OrthoDB" id="2490831at2759"/>
<gene>
    <name evidence="3" type="ORF">F8M41_008842</name>
</gene>
<dbReference type="AlphaFoldDB" id="A0A8H3X3P5"/>
<protein>
    <submittedName>
        <fullName evidence="3">Uncharacterized protein</fullName>
    </submittedName>
</protein>
<accession>A0A8H3X3P5</accession>
<keyword evidence="4" id="KW-1185">Reference proteome</keyword>
<dbReference type="EMBL" id="WTPW01001940">
    <property type="protein sequence ID" value="KAF0406517.1"/>
    <property type="molecule type" value="Genomic_DNA"/>
</dbReference>
<proteinExistence type="predicted"/>
<feature type="coiled-coil region" evidence="1">
    <location>
        <begin position="65"/>
        <end position="113"/>
    </location>
</feature>
<name>A0A8H3X3P5_GIGMA</name>
<comment type="caution">
    <text evidence="3">The sequence shown here is derived from an EMBL/GenBank/DDBJ whole genome shotgun (WGS) entry which is preliminary data.</text>
</comment>
<feature type="compositionally biased region" description="Polar residues" evidence="2">
    <location>
        <begin position="13"/>
        <end position="27"/>
    </location>
</feature>
<dbReference type="Proteomes" id="UP000439903">
    <property type="component" value="Unassembled WGS sequence"/>
</dbReference>
<sequence length="138" mass="15579">MSNQITIEPLTPVHSTTSPKKSTFSHPTSPVIISLPELTSSLSNLKQKYLSLRLSESMYTKKQQKIQQQKLFEESEAENKSLREEIAQLRHRISNLEAENKQAKKEIEALVIINEGLGKKLDLQSKTAGSMISESEKK</sequence>
<organism evidence="3 4">
    <name type="scientific">Gigaspora margarita</name>
    <dbReference type="NCBI Taxonomy" id="4874"/>
    <lineage>
        <taxon>Eukaryota</taxon>
        <taxon>Fungi</taxon>
        <taxon>Fungi incertae sedis</taxon>
        <taxon>Mucoromycota</taxon>
        <taxon>Glomeromycotina</taxon>
        <taxon>Glomeromycetes</taxon>
        <taxon>Diversisporales</taxon>
        <taxon>Gigasporaceae</taxon>
        <taxon>Gigaspora</taxon>
    </lineage>
</organism>
<evidence type="ECO:0000313" key="4">
    <source>
        <dbReference type="Proteomes" id="UP000439903"/>
    </source>
</evidence>
<evidence type="ECO:0000256" key="2">
    <source>
        <dbReference type="SAM" id="MobiDB-lite"/>
    </source>
</evidence>